<feature type="non-terminal residue" evidence="6">
    <location>
        <position position="1"/>
    </location>
</feature>
<gene>
    <name evidence="6" type="ORF">FCALED_LOCUS15605</name>
</gene>
<accession>A0A9N9IK91</accession>
<keyword evidence="2 5" id="KW-0812">Transmembrane</keyword>
<evidence type="ECO:0000256" key="2">
    <source>
        <dbReference type="ARBA" id="ARBA00022692"/>
    </source>
</evidence>
<keyword evidence="3 5" id="KW-1133">Transmembrane helix</keyword>
<name>A0A9N9IK91_9GLOM</name>
<feature type="transmembrane region" description="Helical" evidence="5">
    <location>
        <begin position="14"/>
        <end position="39"/>
    </location>
</feature>
<evidence type="ECO:0000256" key="4">
    <source>
        <dbReference type="ARBA" id="ARBA00023136"/>
    </source>
</evidence>
<evidence type="ECO:0000256" key="1">
    <source>
        <dbReference type="ARBA" id="ARBA00004141"/>
    </source>
</evidence>
<feature type="non-terminal residue" evidence="6">
    <location>
        <position position="147"/>
    </location>
</feature>
<evidence type="ECO:0000313" key="6">
    <source>
        <dbReference type="EMBL" id="CAG8740810.1"/>
    </source>
</evidence>
<keyword evidence="7" id="KW-1185">Reference proteome</keyword>
<evidence type="ECO:0000313" key="7">
    <source>
        <dbReference type="Proteomes" id="UP000789570"/>
    </source>
</evidence>
<reference evidence="6" key="1">
    <citation type="submission" date="2021-06" db="EMBL/GenBank/DDBJ databases">
        <authorList>
            <person name="Kallberg Y."/>
            <person name="Tangrot J."/>
            <person name="Rosling A."/>
        </authorList>
    </citation>
    <scope>NUCLEOTIDE SEQUENCE</scope>
    <source>
        <strain evidence="6">UK204</strain>
    </source>
</reference>
<dbReference type="PANTHER" id="PTHR16201:SF44">
    <property type="entry name" value="SEVEN TRANSMEMBRANE PROTEIN 1"/>
    <property type="match status" value="1"/>
</dbReference>
<protein>
    <submittedName>
        <fullName evidence="6">15110_t:CDS:1</fullName>
    </submittedName>
</protein>
<proteinExistence type="predicted"/>
<comment type="subcellular location">
    <subcellularLocation>
        <location evidence="1">Membrane</location>
        <topology evidence="1">Multi-pass membrane protein</topology>
    </subcellularLocation>
</comment>
<dbReference type="Gene3D" id="1.20.1280.290">
    <property type="match status" value="1"/>
</dbReference>
<dbReference type="InterPro" id="IPR006603">
    <property type="entry name" value="PQ-loop_rpt"/>
</dbReference>
<dbReference type="PANTHER" id="PTHR16201">
    <property type="entry name" value="SEVEN TRANSMEMBRANE PROTEIN 1-RELATED"/>
    <property type="match status" value="1"/>
</dbReference>
<dbReference type="EMBL" id="CAJVPQ010014858">
    <property type="protein sequence ID" value="CAG8740810.1"/>
    <property type="molecule type" value="Genomic_DNA"/>
</dbReference>
<sequence length="147" mass="17025">GDLLNLTGAILQHLLRHIIILGVYYTVTDTVLIFQIYYYRKFNKSDEELPLLQTQPNKNKNKNDKNSTQLQFIIVIPILLLCVLTGVVAFSNRQEVKKDHSLWIRKEQMELLPQMFGWISAFLYLGSRIPQILQNYKSKSTEGLSLA</sequence>
<feature type="transmembrane region" description="Helical" evidence="5">
    <location>
        <begin position="70"/>
        <end position="91"/>
    </location>
</feature>
<dbReference type="GO" id="GO:0016020">
    <property type="term" value="C:membrane"/>
    <property type="evidence" value="ECO:0007669"/>
    <property type="project" value="UniProtKB-SubCell"/>
</dbReference>
<evidence type="ECO:0000256" key="3">
    <source>
        <dbReference type="ARBA" id="ARBA00022989"/>
    </source>
</evidence>
<organism evidence="6 7">
    <name type="scientific">Funneliformis caledonium</name>
    <dbReference type="NCBI Taxonomy" id="1117310"/>
    <lineage>
        <taxon>Eukaryota</taxon>
        <taxon>Fungi</taxon>
        <taxon>Fungi incertae sedis</taxon>
        <taxon>Mucoromycota</taxon>
        <taxon>Glomeromycotina</taxon>
        <taxon>Glomeromycetes</taxon>
        <taxon>Glomerales</taxon>
        <taxon>Glomeraceae</taxon>
        <taxon>Funneliformis</taxon>
    </lineage>
</organism>
<comment type="caution">
    <text evidence="6">The sequence shown here is derived from an EMBL/GenBank/DDBJ whole genome shotgun (WGS) entry which is preliminary data.</text>
</comment>
<keyword evidence="4 5" id="KW-0472">Membrane</keyword>
<dbReference type="AlphaFoldDB" id="A0A9N9IK91"/>
<dbReference type="Proteomes" id="UP000789570">
    <property type="component" value="Unassembled WGS sequence"/>
</dbReference>
<dbReference type="Pfam" id="PF04193">
    <property type="entry name" value="PQ-loop"/>
    <property type="match status" value="1"/>
</dbReference>
<dbReference type="OrthoDB" id="8048523at2759"/>
<evidence type="ECO:0000256" key="5">
    <source>
        <dbReference type="SAM" id="Phobius"/>
    </source>
</evidence>
<dbReference type="InterPro" id="IPR051415">
    <property type="entry name" value="LAAT-1"/>
</dbReference>